<dbReference type="PRINTS" id="PR00724">
    <property type="entry name" value="CRBOXYPTASEC"/>
</dbReference>
<keyword evidence="9" id="KW-1185">Reference proteome</keyword>
<organism evidence="8 9">
    <name type="scientific">Elaphomyces granulatus</name>
    <dbReference type="NCBI Taxonomy" id="519963"/>
    <lineage>
        <taxon>Eukaryota</taxon>
        <taxon>Fungi</taxon>
        <taxon>Dikarya</taxon>
        <taxon>Ascomycota</taxon>
        <taxon>Pezizomycotina</taxon>
        <taxon>Eurotiomycetes</taxon>
        <taxon>Eurotiomycetidae</taxon>
        <taxon>Eurotiales</taxon>
        <taxon>Elaphomycetaceae</taxon>
        <taxon>Elaphomyces</taxon>
    </lineage>
</organism>
<dbReference type="InterPro" id="IPR033124">
    <property type="entry name" value="Ser_caboxypep_his_AS"/>
</dbReference>
<keyword evidence="6" id="KW-0325">Glycoprotein</keyword>
<keyword evidence="3 7" id="KW-0645">Protease</keyword>
<evidence type="ECO:0000256" key="3">
    <source>
        <dbReference type="ARBA" id="ARBA00022670"/>
    </source>
</evidence>
<evidence type="ECO:0000256" key="2">
    <source>
        <dbReference type="ARBA" id="ARBA00022645"/>
    </source>
</evidence>
<reference evidence="8 9" key="1">
    <citation type="journal article" date="2015" name="Environ. Microbiol.">
        <title>Metagenome sequence of Elaphomyces granulatus from sporocarp tissue reveals Ascomycota ectomycorrhizal fingerprints of genome expansion and a Proteobacteria-rich microbiome.</title>
        <authorList>
            <person name="Quandt C.A."/>
            <person name="Kohler A."/>
            <person name="Hesse C.N."/>
            <person name="Sharpton T.J."/>
            <person name="Martin F."/>
            <person name="Spatafora J.W."/>
        </authorList>
    </citation>
    <scope>NUCLEOTIDE SEQUENCE [LARGE SCALE GENOMIC DNA]</scope>
    <source>
        <strain evidence="8 9">OSC145934</strain>
    </source>
</reference>
<protein>
    <recommendedName>
        <fullName evidence="7">Carboxypeptidase</fullName>
        <ecNumber evidence="7">3.4.16.-</ecNumber>
    </recommendedName>
</protein>
<evidence type="ECO:0000313" key="8">
    <source>
        <dbReference type="EMBL" id="OXV09981.1"/>
    </source>
</evidence>
<dbReference type="InterPro" id="IPR029058">
    <property type="entry name" value="AB_hydrolase_fold"/>
</dbReference>
<dbReference type="Proteomes" id="UP000243515">
    <property type="component" value="Unassembled WGS sequence"/>
</dbReference>
<comment type="caution">
    <text evidence="8">The sequence shown here is derived from an EMBL/GenBank/DDBJ whole genome shotgun (WGS) entry which is preliminary data.</text>
</comment>
<accession>A0A232M0P9</accession>
<evidence type="ECO:0000256" key="1">
    <source>
        <dbReference type="ARBA" id="ARBA00009431"/>
    </source>
</evidence>
<dbReference type="EMBL" id="NPHW01003201">
    <property type="protein sequence ID" value="OXV09981.1"/>
    <property type="molecule type" value="Genomic_DNA"/>
</dbReference>
<keyword evidence="2 7" id="KW-0121">Carboxypeptidase</keyword>
<dbReference type="Gene3D" id="3.40.50.1820">
    <property type="entry name" value="alpha/beta hydrolase"/>
    <property type="match status" value="1"/>
</dbReference>
<dbReference type="PANTHER" id="PTHR11802">
    <property type="entry name" value="SERINE PROTEASE FAMILY S10 SERINE CARBOXYPEPTIDASE"/>
    <property type="match status" value="1"/>
</dbReference>
<keyword evidence="4 7" id="KW-0732">Signal</keyword>
<evidence type="ECO:0000313" key="9">
    <source>
        <dbReference type="Proteomes" id="UP000243515"/>
    </source>
</evidence>
<comment type="similarity">
    <text evidence="1 7">Belongs to the peptidase S10 family.</text>
</comment>
<evidence type="ECO:0000256" key="4">
    <source>
        <dbReference type="ARBA" id="ARBA00022729"/>
    </source>
</evidence>
<dbReference type="FunFam" id="3.40.50.1820:FF:000118">
    <property type="entry name" value="Carboxypeptidase"/>
    <property type="match status" value="1"/>
</dbReference>
<dbReference type="EC" id="3.4.16.-" evidence="7"/>
<dbReference type="PROSITE" id="PS00131">
    <property type="entry name" value="CARBOXYPEPT_SER_SER"/>
    <property type="match status" value="1"/>
</dbReference>
<evidence type="ECO:0000256" key="7">
    <source>
        <dbReference type="RuleBase" id="RU361156"/>
    </source>
</evidence>
<proteinExistence type="inferred from homology"/>
<dbReference type="AlphaFoldDB" id="A0A232M0P9"/>
<keyword evidence="5 7" id="KW-0378">Hydrolase</keyword>
<evidence type="ECO:0000256" key="5">
    <source>
        <dbReference type="ARBA" id="ARBA00022801"/>
    </source>
</evidence>
<name>A0A232M0P9_9EURO</name>
<dbReference type="InterPro" id="IPR001563">
    <property type="entry name" value="Peptidase_S10"/>
</dbReference>
<feature type="chain" id="PRO_5011822066" description="Carboxypeptidase" evidence="7">
    <location>
        <begin position="19"/>
        <end position="530"/>
    </location>
</feature>
<dbReference type="InterPro" id="IPR018202">
    <property type="entry name" value="Ser_caboxypep_ser_AS"/>
</dbReference>
<dbReference type="Pfam" id="PF00450">
    <property type="entry name" value="Peptidase_S10"/>
    <property type="match status" value="1"/>
</dbReference>
<dbReference type="SUPFAM" id="SSF53474">
    <property type="entry name" value="alpha/beta-Hydrolases"/>
    <property type="match status" value="1"/>
</dbReference>
<dbReference type="GO" id="GO:0004185">
    <property type="term" value="F:serine-type carboxypeptidase activity"/>
    <property type="evidence" value="ECO:0007669"/>
    <property type="project" value="UniProtKB-UniRule"/>
</dbReference>
<evidence type="ECO:0000256" key="6">
    <source>
        <dbReference type="ARBA" id="ARBA00023180"/>
    </source>
</evidence>
<dbReference type="PROSITE" id="PS00560">
    <property type="entry name" value="CARBOXYPEPT_SER_HIS"/>
    <property type="match status" value="1"/>
</dbReference>
<gene>
    <name evidence="8" type="ORF">Egran_02254</name>
</gene>
<feature type="signal peptide" evidence="7">
    <location>
        <begin position="1"/>
        <end position="18"/>
    </location>
</feature>
<dbReference type="GO" id="GO:0006508">
    <property type="term" value="P:proteolysis"/>
    <property type="evidence" value="ECO:0007669"/>
    <property type="project" value="UniProtKB-KW"/>
</dbReference>
<dbReference type="OrthoDB" id="443318at2759"/>
<sequence>MLFYSLAIIACLASGLSAAEHGRFGQIARDPYKMAEHNMMERPALVHRDTPSPQYRFLNSDTERYFVHSLPEVDFDIGEMYSGLVPIDPKNTSRALFFIFQPTIGLPVDEITIWLNGGPGCSSLEGFFQENGRFTWMRGTMKPVENPYSWVNLTNMLWVDQPVGTGYSIGTPTATSQEETAQDFIQFFKNFQKVFGIKKFNIYVTGESYAGRYVPYISAAMLDAKDPDYYNLKGALVYDPCIGQFDYVQEEAPTVPFVQQNANLFNFNQSFMAQLEDLHKSCRYEEFLDKYLVFPAAGVQPPKSFNFTSEASCDVFSMVVIAALDPNPCFNVYEINSMCPIVWDVLGFPTVIQYTPAGSTPYFNRSDVQEALHAPNVDWALCSTHPVFVGGTPGPEGEGDISANPIEHVLPQVIEATNRVLVSNGDYDMIILTNGTLLALQNMTWNGKLGFESMPNKPINISIPDLAYSNAFDANNRTRYDGPQGIMGIQHYERGLMWAETFQSGHMQPEFQPRVAYRHLEWLLGRTEEI</sequence>
<dbReference type="PANTHER" id="PTHR11802:SF479">
    <property type="entry name" value="CARBOXYPEPTIDASE"/>
    <property type="match status" value="1"/>
</dbReference>